<dbReference type="EMBL" id="JAAITT010000005">
    <property type="protein sequence ID" value="NSJ48103.1"/>
    <property type="molecule type" value="Genomic_DNA"/>
</dbReference>
<evidence type="ECO:0000256" key="5">
    <source>
        <dbReference type="ARBA" id="ARBA00022692"/>
    </source>
</evidence>
<evidence type="ECO:0000256" key="8">
    <source>
        <dbReference type="SAM" id="Phobius"/>
    </source>
</evidence>
<keyword evidence="6 8" id="KW-1133">Transmembrane helix</keyword>
<sequence>MIIFERILQMIVKVITSLNELLWGDLFILEFSNGETRFGISLLVIILIPAGIYFTCKTRFLPFRLFPEMVRVTLEKKSSNEKGSISGLQALIIATATRVGMGNLAGVVAAISFGGAGAVFWMWLSALIGSSSAFIESTLAQIYKEKDPLYGGFRGGPAYFMDRMRIITKVKREDIFVKDVHNEAEYVASDKQTYYTRGCKFTFLGLAFAFSGLLCWAGISQVVANSVTSSFKNAFGIPQLATTIVLVVMSALIVLRKNATVKVLDRVVPVMACAYFAITLFIILKNITYLPVVLNNIFSQAFGLKPIVGGGLGAVVMNGVKRGLFSNEAGSGSAPCAAAAAEVSHPVKQGLIQSLGVFIDTLVICSCSAFIMLLAPGEAIEGLVGMDLLQAAMNYHMGKFGVVFIAIILFMFSFSTFIGILYYARCNVAYIFGDTWKAQTGYKLFALAMLFIGGVAAYTFVWDLGDLGVGLMTIFNMLAIIPLSGQAISALRDYEQQYMMKDKKVNRNEKIII</sequence>
<dbReference type="InterPro" id="IPR001463">
    <property type="entry name" value="Na/Ala_symport"/>
</dbReference>
<organism evidence="9 12">
    <name type="scientific">Enterocloster aldenensis</name>
    <dbReference type="NCBI Taxonomy" id="358742"/>
    <lineage>
        <taxon>Bacteria</taxon>
        <taxon>Bacillati</taxon>
        <taxon>Bacillota</taxon>
        <taxon>Clostridia</taxon>
        <taxon>Lachnospirales</taxon>
        <taxon>Lachnospiraceae</taxon>
        <taxon>Enterocloster</taxon>
    </lineage>
</organism>
<feature type="transmembrane region" description="Helical" evidence="8">
    <location>
        <begin position="467"/>
        <end position="491"/>
    </location>
</feature>
<dbReference type="Pfam" id="PF01235">
    <property type="entry name" value="Na_Ala_symp"/>
    <property type="match status" value="2"/>
</dbReference>
<evidence type="ECO:0000256" key="4">
    <source>
        <dbReference type="ARBA" id="ARBA00022475"/>
    </source>
</evidence>
<feature type="transmembrane region" description="Helical" evidence="8">
    <location>
        <begin position="400"/>
        <end position="423"/>
    </location>
</feature>
<dbReference type="GO" id="GO:0005283">
    <property type="term" value="F:amino acid:sodium symporter activity"/>
    <property type="evidence" value="ECO:0007669"/>
    <property type="project" value="InterPro"/>
</dbReference>
<dbReference type="GO" id="GO:0005886">
    <property type="term" value="C:plasma membrane"/>
    <property type="evidence" value="ECO:0007669"/>
    <property type="project" value="UniProtKB-SubCell"/>
</dbReference>
<dbReference type="PANTHER" id="PTHR30330:SF1">
    <property type="entry name" value="AMINO-ACID CARRIER PROTEIN ALST"/>
    <property type="match status" value="1"/>
</dbReference>
<feature type="transmembrane region" description="Helical" evidence="8">
    <location>
        <begin position="267"/>
        <end position="285"/>
    </location>
</feature>
<evidence type="ECO:0000256" key="6">
    <source>
        <dbReference type="ARBA" id="ARBA00022989"/>
    </source>
</evidence>
<dbReference type="Proteomes" id="UP000669239">
    <property type="component" value="Unassembled WGS sequence"/>
</dbReference>
<accession>A0AAW5BQI1</accession>
<evidence type="ECO:0000256" key="7">
    <source>
        <dbReference type="ARBA" id="ARBA00023136"/>
    </source>
</evidence>
<comment type="subcellular location">
    <subcellularLocation>
        <location evidence="1">Cell membrane</location>
        <topology evidence="1">Multi-pass membrane protein</topology>
    </subcellularLocation>
</comment>
<reference evidence="10 11" key="1">
    <citation type="journal article" date="2020" name="Cell Host Microbe">
        <title>Functional and Genomic Variation between Human-Derived Isolates of Lachnospiraceae Reveals Inter- and Intra-Species Diversity.</title>
        <authorList>
            <person name="Sorbara M.T."/>
            <person name="Littmann E.R."/>
            <person name="Fontana E."/>
            <person name="Moody T.U."/>
            <person name="Kohout C.E."/>
            <person name="Gjonbalaj M."/>
            <person name="Eaton V."/>
            <person name="Seok R."/>
            <person name="Leiner I.M."/>
            <person name="Pamer E.G."/>
        </authorList>
    </citation>
    <scope>NUCLEOTIDE SEQUENCE [LARGE SCALE GENOMIC DNA]</scope>
    <source>
        <strain evidence="10 11">MSK.1.17</strain>
    </source>
</reference>
<evidence type="ECO:0000256" key="3">
    <source>
        <dbReference type="ARBA" id="ARBA00022448"/>
    </source>
</evidence>
<feature type="transmembrane region" description="Helical" evidence="8">
    <location>
        <begin position="38"/>
        <end position="56"/>
    </location>
</feature>
<evidence type="ECO:0000313" key="10">
    <source>
        <dbReference type="EMBL" id="NSJ48103.1"/>
    </source>
</evidence>
<keyword evidence="4" id="KW-1003">Cell membrane</keyword>
<dbReference type="PANTHER" id="PTHR30330">
    <property type="entry name" value="AGSS FAMILY TRANSPORTER, SODIUM-ALANINE"/>
    <property type="match status" value="1"/>
</dbReference>
<evidence type="ECO:0000256" key="1">
    <source>
        <dbReference type="ARBA" id="ARBA00004651"/>
    </source>
</evidence>
<keyword evidence="11" id="KW-1185">Reference proteome</keyword>
<proteinExistence type="inferred from homology"/>
<keyword evidence="3" id="KW-0813">Transport</keyword>
<comment type="similarity">
    <text evidence="2">Belongs to the alanine or glycine:cation symporter (AGCS) (TC 2.A.25) family.</text>
</comment>
<dbReference type="PRINTS" id="PR00175">
    <property type="entry name" value="NAALASMPORT"/>
</dbReference>
<feature type="transmembrane region" description="Helical" evidence="8">
    <location>
        <begin position="236"/>
        <end position="255"/>
    </location>
</feature>
<evidence type="ECO:0000313" key="12">
    <source>
        <dbReference type="Proteomes" id="UP001299608"/>
    </source>
</evidence>
<dbReference type="PROSITE" id="PS00873">
    <property type="entry name" value="NA_ALANINE_SYMP"/>
    <property type="match status" value="1"/>
</dbReference>
<dbReference type="EMBL" id="JAKNGE010000012">
    <property type="protein sequence ID" value="MCG4746092.1"/>
    <property type="molecule type" value="Genomic_DNA"/>
</dbReference>
<protein>
    <submittedName>
        <fullName evidence="9">Alanine:cation symporter family protein</fullName>
    </submittedName>
</protein>
<name>A0AAW5BQI1_9FIRM</name>
<feature type="transmembrane region" description="Helical" evidence="8">
    <location>
        <begin position="201"/>
        <end position="224"/>
    </location>
</feature>
<evidence type="ECO:0000313" key="11">
    <source>
        <dbReference type="Proteomes" id="UP000669239"/>
    </source>
</evidence>
<keyword evidence="7 8" id="KW-0472">Membrane</keyword>
<gene>
    <name evidence="10" type="ORF">G5B36_05255</name>
    <name evidence="9" type="ORF">L0N08_11760</name>
</gene>
<feature type="transmembrane region" description="Helical" evidence="8">
    <location>
        <begin position="444"/>
        <end position="461"/>
    </location>
</feature>
<feature type="transmembrane region" description="Helical" evidence="8">
    <location>
        <begin position="107"/>
        <end position="128"/>
    </location>
</feature>
<reference evidence="10" key="2">
    <citation type="submission" date="2020-02" db="EMBL/GenBank/DDBJ databases">
        <authorList>
            <person name="Littmann E."/>
            <person name="Sorbara M."/>
        </authorList>
    </citation>
    <scope>NUCLEOTIDE SEQUENCE</scope>
    <source>
        <strain evidence="10">MSK.1.17</strain>
    </source>
</reference>
<feature type="transmembrane region" description="Helical" evidence="8">
    <location>
        <begin position="357"/>
        <end position="380"/>
    </location>
</feature>
<comment type="caution">
    <text evidence="9">The sequence shown here is derived from an EMBL/GenBank/DDBJ whole genome shotgun (WGS) entry which is preliminary data.</text>
</comment>
<dbReference type="GeneID" id="97209206"/>
<dbReference type="RefSeq" id="WP_165641365.1">
    <property type="nucleotide sequence ID" value="NZ_BAABZL010000001.1"/>
</dbReference>
<keyword evidence="5 8" id="KW-0812">Transmembrane</keyword>
<evidence type="ECO:0000256" key="2">
    <source>
        <dbReference type="ARBA" id="ARBA00009261"/>
    </source>
</evidence>
<reference evidence="9" key="3">
    <citation type="submission" date="2022-01" db="EMBL/GenBank/DDBJ databases">
        <title>Collection of gut derived symbiotic bacterial strains cultured from healthy donors.</title>
        <authorList>
            <person name="Lin H."/>
            <person name="Kohout C."/>
            <person name="Waligurski E."/>
            <person name="Pamer E.G."/>
        </authorList>
    </citation>
    <scope>NUCLEOTIDE SEQUENCE</scope>
    <source>
        <strain evidence="9">DFI.6.55</strain>
    </source>
</reference>
<feature type="transmembrane region" description="Helical" evidence="8">
    <location>
        <begin position="297"/>
        <end position="317"/>
    </location>
</feature>
<evidence type="ECO:0000313" key="9">
    <source>
        <dbReference type="EMBL" id="MCG4746092.1"/>
    </source>
</evidence>
<dbReference type="Proteomes" id="UP001299608">
    <property type="component" value="Unassembled WGS sequence"/>
</dbReference>
<dbReference type="AlphaFoldDB" id="A0AAW5BQI1"/>